<gene>
    <name evidence="1" type="ORF">ENP86_03775</name>
</gene>
<protein>
    <recommendedName>
        <fullName evidence="2">Photosynthesis system II assembly factor Ycf48/Hcf136-like domain-containing protein</fullName>
    </recommendedName>
</protein>
<dbReference type="InterPro" id="IPR015943">
    <property type="entry name" value="WD40/YVTN_repeat-like_dom_sf"/>
</dbReference>
<dbReference type="EMBL" id="DSKY01000010">
    <property type="protein sequence ID" value="HDY58655.1"/>
    <property type="molecule type" value="Genomic_DNA"/>
</dbReference>
<dbReference type="SUPFAM" id="SSF50939">
    <property type="entry name" value="Sialidases"/>
    <property type="match status" value="1"/>
</dbReference>
<accession>A0A7V0Z4V6</accession>
<dbReference type="Gene3D" id="2.130.10.10">
    <property type="entry name" value="YVTN repeat-like/Quinoprotein amine dehydrogenase"/>
    <property type="match status" value="1"/>
</dbReference>
<sequence>MKNQAFLTTIESGFINSANYNRLWMNRERGCSMLRICVIISIVCLLSAQEVKWRWISPVHTDGMFLDADFYDAQNGFAVDFEGGQILQTTDGGQTWKVSWPLPPNNPGYYLLRGVSYPAIDTAYAVGWWGGTDWQGAQGYVICKTTNRGQTWILSRVADAYRGLNDVYFVNSRTGYAVGRSYILIRQSFLKLQMRVYWQTQNSGLYGDLWSVYFVNENNGYAVGDTILKTTNGGTTWTKLSYIPIGTLRAVQFPVDQNTGYACGFIMLTIVQE</sequence>
<name>A0A7V0Z4V6_UNCW3</name>
<dbReference type="AlphaFoldDB" id="A0A7V0Z4V6"/>
<dbReference type="InterPro" id="IPR036278">
    <property type="entry name" value="Sialidase_sf"/>
</dbReference>
<proteinExistence type="predicted"/>
<evidence type="ECO:0008006" key="2">
    <source>
        <dbReference type="Google" id="ProtNLM"/>
    </source>
</evidence>
<comment type="caution">
    <text evidence="1">The sequence shown here is derived from an EMBL/GenBank/DDBJ whole genome shotgun (WGS) entry which is preliminary data.</text>
</comment>
<reference evidence="1" key="1">
    <citation type="journal article" date="2020" name="mSystems">
        <title>Genome- and Community-Level Interaction Insights into Carbon Utilization and Element Cycling Functions of Hydrothermarchaeota in Hydrothermal Sediment.</title>
        <authorList>
            <person name="Zhou Z."/>
            <person name="Liu Y."/>
            <person name="Xu W."/>
            <person name="Pan J."/>
            <person name="Luo Z.H."/>
            <person name="Li M."/>
        </authorList>
    </citation>
    <scope>NUCLEOTIDE SEQUENCE [LARGE SCALE GENOMIC DNA]</scope>
    <source>
        <strain evidence="1">SpSt-258</strain>
    </source>
</reference>
<organism evidence="1">
    <name type="scientific">candidate division WOR-3 bacterium</name>
    <dbReference type="NCBI Taxonomy" id="2052148"/>
    <lineage>
        <taxon>Bacteria</taxon>
        <taxon>Bacteria division WOR-3</taxon>
    </lineage>
</organism>
<evidence type="ECO:0000313" key="1">
    <source>
        <dbReference type="EMBL" id="HDY58655.1"/>
    </source>
</evidence>